<feature type="non-terminal residue" evidence="1">
    <location>
        <position position="1"/>
    </location>
</feature>
<organism evidence="1 2">
    <name type="scientific">Streptomyces roseolus</name>
    <dbReference type="NCBI Taxonomy" id="67358"/>
    <lineage>
        <taxon>Bacteria</taxon>
        <taxon>Bacillati</taxon>
        <taxon>Actinomycetota</taxon>
        <taxon>Actinomycetes</taxon>
        <taxon>Kitasatosporales</taxon>
        <taxon>Streptomycetaceae</taxon>
        <taxon>Streptomyces</taxon>
    </lineage>
</organism>
<sequence>VLAVFCFKGTSTNRNRLDGVSTNLALIFGTLLSSQGADASFVPVSRPSGRFLRFRLYQIFPIRFPRCFPVPICFSRGLPALSDFIRIISGYLIGGFL</sequence>
<dbReference type="EMBL" id="JAWJZF010000148">
    <property type="protein sequence ID" value="MDX2290732.1"/>
    <property type="molecule type" value="Genomic_DNA"/>
</dbReference>
<proteinExistence type="predicted"/>
<dbReference type="Proteomes" id="UP001278571">
    <property type="component" value="Unassembled WGS sequence"/>
</dbReference>
<protein>
    <recommendedName>
        <fullName evidence="3">Secreted protein</fullName>
    </recommendedName>
</protein>
<name>A0ABU4JZR8_9ACTN</name>
<reference evidence="1 2" key="1">
    <citation type="submission" date="2023-10" db="EMBL/GenBank/DDBJ databases">
        <authorList>
            <person name="Wang X.X."/>
        </authorList>
    </citation>
    <scope>NUCLEOTIDE SEQUENCE [LARGE SCALE GENOMIC DNA]</scope>
    <source>
        <strain evidence="1 2">NBRC 12816</strain>
    </source>
</reference>
<evidence type="ECO:0000313" key="1">
    <source>
        <dbReference type="EMBL" id="MDX2290732.1"/>
    </source>
</evidence>
<evidence type="ECO:0000313" key="2">
    <source>
        <dbReference type="Proteomes" id="UP001278571"/>
    </source>
</evidence>
<accession>A0ABU4JZR8</accession>
<comment type="caution">
    <text evidence="1">The sequence shown here is derived from an EMBL/GenBank/DDBJ whole genome shotgun (WGS) entry which is preliminary data.</text>
</comment>
<dbReference type="RefSeq" id="WP_319007335.1">
    <property type="nucleotide sequence ID" value="NZ_JAWJZF010000148.1"/>
</dbReference>
<evidence type="ECO:0008006" key="3">
    <source>
        <dbReference type="Google" id="ProtNLM"/>
    </source>
</evidence>
<keyword evidence="2" id="KW-1185">Reference proteome</keyword>
<gene>
    <name evidence="1" type="ORF">R2363_00795</name>
</gene>